<reference evidence="1 2" key="1">
    <citation type="submission" date="2020-02" db="EMBL/GenBank/DDBJ databases">
        <authorList>
            <person name="Feng H."/>
        </authorList>
    </citation>
    <scope>NUCLEOTIDE SEQUENCE [LARGE SCALE GENOMIC DNA]</scope>
    <source>
        <strain evidence="1 2">Gsoil 114</strain>
    </source>
</reference>
<evidence type="ECO:0000313" key="1">
    <source>
        <dbReference type="EMBL" id="NEY18573.1"/>
    </source>
</evidence>
<sequence length="150" mass="17933">MISLDKKRDVFILWFIKRHTKREISRLINMSRGTVDKIIKECQQRIRELNVSFEADLLSHIDEIVVAPSIERKRKPYKLNAETISFIKELVINNEKLISIDSEDGKSTKEIFEYFQKQKKEKPNLITDFSLDYFYKKVREIKDEIHEKGI</sequence>
<evidence type="ECO:0000313" key="2">
    <source>
        <dbReference type="Proteomes" id="UP000476934"/>
    </source>
</evidence>
<comment type="caution">
    <text evidence="1">The sequence shown here is derived from an EMBL/GenBank/DDBJ whole genome shotgun (WGS) entry which is preliminary data.</text>
</comment>
<dbReference type="EMBL" id="JAAIWK010000001">
    <property type="protein sequence ID" value="NEY18573.1"/>
    <property type="molecule type" value="Genomic_DNA"/>
</dbReference>
<organism evidence="1 2">
    <name type="scientific">Heyndrickxia ginsengihumi</name>
    <dbReference type="NCBI Taxonomy" id="363870"/>
    <lineage>
        <taxon>Bacteria</taxon>
        <taxon>Bacillati</taxon>
        <taxon>Bacillota</taxon>
        <taxon>Bacilli</taxon>
        <taxon>Bacillales</taxon>
        <taxon>Bacillaceae</taxon>
        <taxon>Heyndrickxia</taxon>
    </lineage>
</organism>
<dbReference type="InterPro" id="IPR013324">
    <property type="entry name" value="RNA_pol_sigma_r3/r4-like"/>
</dbReference>
<keyword evidence="2" id="KW-1185">Reference proteome</keyword>
<accession>A0A6M0P293</accession>
<proteinExistence type="predicted"/>
<dbReference type="AlphaFoldDB" id="A0A6M0P293"/>
<dbReference type="SUPFAM" id="SSF88659">
    <property type="entry name" value="Sigma3 and sigma4 domains of RNA polymerase sigma factors"/>
    <property type="match status" value="1"/>
</dbReference>
<dbReference type="RefSeq" id="WP_163173031.1">
    <property type="nucleotide sequence ID" value="NZ_JAAIWK010000001.1"/>
</dbReference>
<gene>
    <name evidence="1" type="ORF">G4D61_01135</name>
</gene>
<dbReference type="Proteomes" id="UP000476934">
    <property type="component" value="Unassembled WGS sequence"/>
</dbReference>
<protein>
    <submittedName>
        <fullName evidence="1">Sigma-70 family RNA polymerase sigma factor</fullName>
    </submittedName>
</protein>
<name>A0A6M0P293_9BACI</name>
<reference evidence="1 2" key="2">
    <citation type="submission" date="2020-03" db="EMBL/GenBank/DDBJ databases">
        <title>Bacillus aquiflavi sp. nov., isolated from yellow water of strong flavor Chinese baijiu in Yibin region of China.</title>
        <authorList>
            <person name="Xie J."/>
        </authorList>
    </citation>
    <scope>NUCLEOTIDE SEQUENCE [LARGE SCALE GENOMIC DNA]</scope>
    <source>
        <strain evidence="1 2">Gsoil 114</strain>
    </source>
</reference>